<reference evidence="1 2" key="1">
    <citation type="submission" date="2024-04" db="EMBL/GenBank/DDBJ databases">
        <authorList>
            <person name="Fracassetti M."/>
        </authorList>
    </citation>
    <scope>NUCLEOTIDE SEQUENCE [LARGE SCALE GENOMIC DNA]</scope>
</reference>
<proteinExistence type="predicted"/>
<sequence>MYVQQVSAVDFQESMVLSPYRWIGRRITRGYTEVGKLFQFGRYLWTLAISEIWSEKVLVEETGWKIEELVEMKSAGTTCFAADVSVNAS</sequence>
<dbReference type="Proteomes" id="UP001497516">
    <property type="component" value="Chromosome 2"/>
</dbReference>
<evidence type="ECO:0000313" key="2">
    <source>
        <dbReference type="Proteomes" id="UP001497516"/>
    </source>
</evidence>
<evidence type="ECO:0000313" key="1">
    <source>
        <dbReference type="EMBL" id="CAL1366781.1"/>
    </source>
</evidence>
<gene>
    <name evidence="1" type="ORF">LTRI10_LOCUS10798</name>
</gene>
<protein>
    <submittedName>
        <fullName evidence="1">Uncharacterized protein</fullName>
    </submittedName>
</protein>
<keyword evidence="2" id="KW-1185">Reference proteome</keyword>
<dbReference type="AlphaFoldDB" id="A0AAV2D509"/>
<organism evidence="1 2">
    <name type="scientific">Linum trigynum</name>
    <dbReference type="NCBI Taxonomy" id="586398"/>
    <lineage>
        <taxon>Eukaryota</taxon>
        <taxon>Viridiplantae</taxon>
        <taxon>Streptophyta</taxon>
        <taxon>Embryophyta</taxon>
        <taxon>Tracheophyta</taxon>
        <taxon>Spermatophyta</taxon>
        <taxon>Magnoliopsida</taxon>
        <taxon>eudicotyledons</taxon>
        <taxon>Gunneridae</taxon>
        <taxon>Pentapetalae</taxon>
        <taxon>rosids</taxon>
        <taxon>fabids</taxon>
        <taxon>Malpighiales</taxon>
        <taxon>Linaceae</taxon>
        <taxon>Linum</taxon>
    </lineage>
</organism>
<name>A0AAV2D509_9ROSI</name>
<accession>A0AAV2D509</accession>
<dbReference type="EMBL" id="OZ034815">
    <property type="protein sequence ID" value="CAL1366781.1"/>
    <property type="molecule type" value="Genomic_DNA"/>
</dbReference>